<proteinExistence type="predicted"/>
<dbReference type="Proteomes" id="UP000728185">
    <property type="component" value="Unassembled WGS sequence"/>
</dbReference>
<dbReference type="OrthoDB" id="6257032at2759"/>
<name>A0A8E0S167_9TREM</name>
<evidence type="ECO:0000256" key="2">
    <source>
        <dbReference type="SAM" id="MobiDB-lite"/>
    </source>
</evidence>
<feature type="region of interest" description="Disordered" evidence="2">
    <location>
        <begin position="401"/>
        <end position="435"/>
    </location>
</feature>
<comment type="caution">
    <text evidence="3">The sequence shown here is derived from an EMBL/GenBank/DDBJ whole genome shotgun (WGS) entry which is preliminary data.</text>
</comment>
<evidence type="ECO:0000313" key="3">
    <source>
        <dbReference type="EMBL" id="KAA0196707.1"/>
    </source>
</evidence>
<evidence type="ECO:0000256" key="1">
    <source>
        <dbReference type="SAM" id="Coils"/>
    </source>
</evidence>
<feature type="compositionally biased region" description="Basic and acidic residues" evidence="2">
    <location>
        <begin position="130"/>
        <end position="147"/>
    </location>
</feature>
<evidence type="ECO:0000313" key="4">
    <source>
        <dbReference type="Proteomes" id="UP000728185"/>
    </source>
</evidence>
<reference evidence="3" key="1">
    <citation type="submission" date="2019-05" db="EMBL/GenBank/DDBJ databases">
        <title>Annotation for the trematode Fasciolopsis buski.</title>
        <authorList>
            <person name="Choi Y.-J."/>
        </authorList>
    </citation>
    <scope>NUCLEOTIDE SEQUENCE</scope>
    <source>
        <strain evidence="3">HT</strain>
        <tissue evidence="3">Whole worm</tissue>
    </source>
</reference>
<feature type="compositionally biased region" description="Polar residues" evidence="2">
    <location>
        <begin position="348"/>
        <end position="368"/>
    </location>
</feature>
<organism evidence="3 4">
    <name type="scientific">Fasciolopsis buskii</name>
    <dbReference type="NCBI Taxonomy" id="27845"/>
    <lineage>
        <taxon>Eukaryota</taxon>
        <taxon>Metazoa</taxon>
        <taxon>Spiralia</taxon>
        <taxon>Lophotrochozoa</taxon>
        <taxon>Platyhelminthes</taxon>
        <taxon>Trematoda</taxon>
        <taxon>Digenea</taxon>
        <taxon>Plagiorchiida</taxon>
        <taxon>Echinostomata</taxon>
        <taxon>Echinostomatoidea</taxon>
        <taxon>Fasciolidae</taxon>
        <taxon>Fasciolopsis</taxon>
    </lineage>
</organism>
<keyword evidence="4" id="KW-1185">Reference proteome</keyword>
<accession>A0A8E0S167</accession>
<feature type="region of interest" description="Disordered" evidence="2">
    <location>
        <begin position="348"/>
        <end position="373"/>
    </location>
</feature>
<gene>
    <name evidence="3" type="ORF">FBUS_08828</name>
</gene>
<feature type="compositionally biased region" description="Low complexity" evidence="2">
    <location>
        <begin position="408"/>
        <end position="417"/>
    </location>
</feature>
<keyword evidence="1" id="KW-0175">Coiled coil</keyword>
<protein>
    <submittedName>
        <fullName evidence="3">Uncharacterized protein</fullName>
    </submittedName>
</protein>
<feature type="region of interest" description="Disordered" evidence="2">
    <location>
        <begin position="116"/>
        <end position="168"/>
    </location>
</feature>
<sequence>MFFEKELHADLNRFTKIFKDRHGNLLTTFGREEKKISENYEEQSEALTKRHRRQAEKLQKQIASKKKTLHRKLEHEMQVELRLHRRYVTLRSQSTGRVNTTHESDRGSVYSLDNSRARNADTAHTCGETVETRSTADRQQKETERSRPRWMVRKSKKSGDQVNPEMEANSELAKPFRRLKQEMDERLKYADEDAKMAIADLEWQFLKERHELKRDYLEALADFKQRRLMSVGQLKKSRIKSYFDIRRKWLMAQHTKEMEARNRAQQESMKRLAMAQAIERQTACRLARTTAKGQRKVSLVLNSVNSDSSWDRDISKGTGSHSCALENRPISADTSLIDMIFTKTGHSTPDSISVSHGNKSISTGSARPSTYYDGVHRTVGASDTDDTEVRTTQSSRTLTANYERELGPTPSTLSTSSAKRQGPSGNIGRGNFKPGLRQAKSVTSIHSALDACDQMQRAVINALSKQQVDQWTDVLNQERSITEALMVAHTEQKKTLLEEEMAALRRAQIEQEYRAADLAVVLEATEKFAEREFAEERNRMIAYYYGNTDAIPPSSSTRLDQIDSDLAQEFNVLRTNELMEVNPRSDIENSPVDYTPTERQDKCIVVSPKAQAMINNQTVSSRERVIICREDQPQ</sequence>
<feature type="coiled-coil region" evidence="1">
    <location>
        <begin position="37"/>
        <end position="68"/>
    </location>
</feature>
<dbReference type="EMBL" id="LUCM01002865">
    <property type="protein sequence ID" value="KAA0196707.1"/>
    <property type="molecule type" value="Genomic_DNA"/>
</dbReference>
<dbReference type="AlphaFoldDB" id="A0A8E0S167"/>